<proteinExistence type="predicted"/>
<dbReference type="GO" id="GO:0016877">
    <property type="term" value="F:ligase activity, forming carbon-sulfur bonds"/>
    <property type="evidence" value="ECO:0007669"/>
    <property type="project" value="UniProtKB-ARBA"/>
</dbReference>
<dbReference type="InterPro" id="IPR045851">
    <property type="entry name" value="AMP-bd_C_sf"/>
</dbReference>
<dbReference type="PANTHER" id="PTHR43767">
    <property type="entry name" value="LONG-CHAIN-FATTY-ACID--COA LIGASE"/>
    <property type="match status" value="1"/>
</dbReference>
<name>A0A7W6FPZ9_9SPHN</name>
<dbReference type="AlphaFoldDB" id="A0A7W6FPZ9"/>
<dbReference type="InterPro" id="IPR042099">
    <property type="entry name" value="ANL_N_sf"/>
</dbReference>
<dbReference type="Gene3D" id="3.40.50.12780">
    <property type="entry name" value="N-terminal domain of ligase-like"/>
    <property type="match status" value="1"/>
</dbReference>
<dbReference type="InterPro" id="IPR050237">
    <property type="entry name" value="ATP-dep_AMP-bd_enzyme"/>
</dbReference>
<reference evidence="3 4" key="1">
    <citation type="submission" date="2020-08" db="EMBL/GenBank/DDBJ databases">
        <title>Genomic Encyclopedia of Type Strains, Phase IV (KMG-IV): sequencing the most valuable type-strain genomes for metagenomic binning, comparative biology and taxonomic classification.</title>
        <authorList>
            <person name="Goeker M."/>
        </authorList>
    </citation>
    <scope>NUCLEOTIDE SEQUENCE [LARGE SCALE GENOMIC DNA]</scope>
    <source>
        <strain evidence="3 4">DSM 26189</strain>
    </source>
</reference>
<dbReference type="PANTHER" id="PTHR43767:SF12">
    <property type="entry name" value="AMP-DEPENDENT SYNTHETASE AND LIGASE"/>
    <property type="match status" value="1"/>
</dbReference>
<protein>
    <submittedName>
        <fullName evidence="3">Fatty-acyl-CoA synthase</fullName>
        <ecNumber evidence="3">6.2.1.-</ecNumber>
    </submittedName>
</protein>
<feature type="domain" description="AMP-binding enzyme C-terminal" evidence="2">
    <location>
        <begin position="418"/>
        <end position="492"/>
    </location>
</feature>
<dbReference type="InterPro" id="IPR000873">
    <property type="entry name" value="AMP-dep_synth/lig_dom"/>
</dbReference>
<dbReference type="Gene3D" id="3.30.300.30">
    <property type="match status" value="1"/>
</dbReference>
<dbReference type="EMBL" id="JACIDT010000006">
    <property type="protein sequence ID" value="MBB3926398.1"/>
    <property type="molecule type" value="Genomic_DNA"/>
</dbReference>
<dbReference type="Proteomes" id="UP000571950">
    <property type="component" value="Unassembled WGS sequence"/>
</dbReference>
<dbReference type="EC" id="6.2.1.-" evidence="3"/>
<evidence type="ECO:0000313" key="3">
    <source>
        <dbReference type="EMBL" id="MBB3926398.1"/>
    </source>
</evidence>
<dbReference type="InterPro" id="IPR020845">
    <property type="entry name" value="AMP-binding_CS"/>
</dbReference>
<dbReference type="Pfam" id="PF00501">
    <property type="entry name" value="AMP-binding"/>
    <property type="match status" value="1"/>
</dbReference>
<dbReference type="InterPro" id="IPR025110">
    <property type="entry name" value="AMP-bd_C"/>
</dbReference>
<gene>
    <name evidence="3" type="ORF">GGR43_002115</name>
</gene>
<evidence type="ECO:0000313" key="4">
    <source>
        <dbReference type="Proteomes" id="UP000571950"/>
    </source>
</evidence>
<keyword evidence="4" id="KW-1185">Reference proteome</keyword>
<dbReference type="SUPFAM" id="SSF56801">
    <property type="entry name" value="Acetyl-CoA synthetase-like"/>
    <property type="match status" value="1"/>
</dbReference>
<evidence type="ECO:0000259" key="1">
    <source>
        <dbReference type="Pfam" id="PF00501"/>
    </source>
</evidence>
<comment type="caution">
    <text evidence="3">The sequence shown here is derived from an EMBL/GenBank/DDBJ whole genome shotgun (WGS) entry which is preliminary data.</text>
</comment>
<dbReference type="PROSITE" id="PS00455">
    <property type="entry name" value="AMP_BINDING"/>
    <property type="match status" value="1"/>
</dbReference>
<keyword evidence="3" id="KW-0436">Ligase</keyword>
<organism evidence="3 4">
    <name type="scientific">Sphingobium jiangsuense</name>
    <dbReference type="NCBI Taxonomy" id="870476"/>
    <lineage>
        <taxon>Bacteria</taxon>
        <taxon>Pseudomonadati</taxon>
        <taxon>Pseudomonadota</taxon>
        <taxon>Alphaproteobacteria</taxon>
        <taxon>Sphingomonadales</taxon>
        <taxon>Sphingomonadaceae</taxon>
        <taxon>Sphingobium</taxon>
    </lineage>
</organism>
<dbReference type="Pfam" id="PF13193">
    <property type="entry name" value="AMP-binding_C"/>
    <property type="match status" value="1"/>
</dbReference>
<evidence type="ECO:0000259" key="2">
    <source>
        <dbReference type="Pfam" id="PF13193"/>
    </source>
</evidence>
<feature type="domain" description="AMP-dependent synthetase/ligase" evidence="1">
    <location>
        <begin position="8"/>
        <end position="367"/>
    </location>
</feature>
<sequence>MHFNRYIAHWAKHRPDAVALRCEGRSLNWKEIDLYSARVAACLLEQGVIPGDRVGILLENSLDWCLAFIGAFRAGAIAVPFNRMFGAFELEQIAGDADCMLAISCPAEIGKLGIDHPAEDRQAIHVYDMRADGQSPLPWSDILATERPFRDHRRSDDDGIAICYTSGTTGVPKGILLTHRSVDTMVQSLILTFGWTIGAERFVILAPLAFTGTCICVLCPLLATGGIGFIEKGVDPARALDLIVRERITYFPGVPALFERIASAPGFAEADISSIRTGNAGGAPVPRALLEKYLAKGVTIRQQYGTSEASGAITNPDFDLAVQCPESAGHPLPTFDLEIRDADGCVVAANEPGEIWIRGPQMMQGYWRKPEANAEAFDAEGWYRTGDLGRYDPDLGLFVLDRKKNMLISGGVNVYPAEVERAMARIEGVEEAVVFGMPSEKWGDEVVAIVHGPTLASGAALIPQVRELVGAYKTPRRILLSPDPLPRTASAKIRRQGLQELFLSLPDEEAVAG</sequence>
<dbReference type="RefSeq" id="WP_246343603.1">
    <property type="nucleotide sequence ID" value="NZ_BSPS01000006.1"/>
</dbReference>
<accession>A0A7W6FPZ9</accession>